<dbReference type="AlphaFoldDB" id="A0A846HC36"/>
<sequence length="57" mass="6375">MEFACEQPEKLARHNGFNLALANNVKMVITGMRSQSDSVRVSHFQIQANMVAEVRGL</sequence>
<keyword evidence="2" id="KW-1185">Reference proteome</keyword>
<evidence type="ECO:0000313" key="1">
    <source>
        <dbReference type="EMBL" id="NEU74478.1"/>
    </source>
</evidence>
<dbReference type="RefSeq" id="WP_163518991.1">
    <property type="nucleotide sequence ID" value="NZ_JTCM02000042.1"/>
</dbReference>
<gene>
    <name evidence="1" type="ORF">PI95_018410</name>
</gene>
<evidence type="ECO:0000313" key="2">
    <source>
        <dbReference type="Proteomes" id="UP000031549"/>
    </source>
</evidence>
<accession>A0A846HC36</accession>
<organism evidence="1 2">
    <name type="scientific">Hassallia byssoidea VB512170</name>
    <dbReference type="NCBI Taxonomy" id="1304833"/>
    <lineage>
        <taxon>Bacteria</taxon>
        <taxon>Bacillati</taxon>
        <taxon>Cyanobacteriota</taxon>
        <taxon>Cyanophyceae</taxon>
        <taxon>Nostocales</taxon>
        <taxon>Tolypothrichaceae</taxon>
        <taxon>Hassallia</taxon>
    </lineage>
</organism>
<proteinExistence type="predicted"/>
<dbReference type="Proteomes" id="UP000031549">
    <property type="component" value="Unassembled WGS sequence"/>
</dbReference>
<comment type="caution">
    <text evidence="1">The sequence shown here is derived from an EMBL/GenBank/DDBJ whole genome shotgun (WGS) entry which is preliminary data.</text>
</comment>
<dbReference type="EMBL" id="JTCM02000042">
    <property type="protein sequence ID" value="NEU74478.1"/>
    <property type="molecule type" value="Genomic_DNA"/>
</dbReference>
<protein>
    <submittedName>
        <fullName evidence="1">Uncharacterized protein</fullName>
    </submittedName>
</protein>
<name>A0A846HC36_9CYAN</name>
<reference evidence="1 2" key="1">
    <citation type="journal article" date="2015" name="Genome Announc.">
        <title>Draft Genome Sequence of Cyanobacterium Hassallia byssoidea Strain VB512170, Isolated from Monuments in India.</title>
        <authorList>
            <person name="Singh D."/>
            <person name="Chandrababunaidu M.M."/>
            <person name="Panda A."/>
            <person name="Sen D."/>
            <person name="Bhattacharyya S."/>
            <person name="Adhikary S.P."/>
            <person name="Tripathy S."/>
        </authorList>
    </citation>
    <scope>NUCLEOTIDE SEQUENCE [LARGE SCALE GENOMIC DNA]</scope>
    <source>
        <strain evidence="1 2">VB512170</strain>
    </source>
</reference>